<reference evidence="2" key="1">
    <citation type="journal article" date="2011" name="PLoS Genet.">
        <title>Genomic analysis of the necrotrophic fungal pathogens Sclerotinia sclerotiorum and Botrytis cinerea.</title>
        <authorList>
            <person name="Amselem J."/>
            <person name="Cuomo C.A."/>
            <person name="van Kan J.A."/>
            <person name="Viaud M."/>
            <person name="Benito E.P."/>
            <person name="Couloux A."/>
            <person name="Coutinho P.M."/>
            <person name="de Vries R.P."/>
            <person name="Dyer P.S."/>
            <person name="Fillinger S."/>
            <person name="Fournier E."/>
            <person name="Gout L."/>
            <person name="Hahn M."/>
            <person name="Kohn L."/>
            <person name="Lapalu N."/>
            <person name="Plummer K.M."/>
            <person name="Pradier J.M."/>
            <person name="Quevillon E."/>
            <person name="Sharon A."/>
            <person name="Simon A."/>
            <person name="ten Have A."/>
            <person name="Tudzynski B."/>
            <person name="Tudzynski P."/>
            <person name="Wincker P."/>
            <person name="Andrew M."/>
            <person name="Anthouard V."/>
            <person name="Beever R.E."/>
            <person name="Beffa R."/>
            <person name="Benoit I."/>
            <person name="Bouzid O."/>
            <person name="Brault B."/>
            <person name="Chen Z."/>
            <person name="Choquer M."/>
            <person name="Collemare J."/>
            <person name="Cotton P."/>
            <person name="Danchin E.G."/>
            <person name="Da Silva C."/>
            <person name="Gautier A."/>
            <person name="Giraud C."/>
            <person name="Giraud T."/>
            <person name="Gonzalez C."/>
            <person name="Grossetete S."/>
            <person name="Guldener U."/>
            <person name="Henrissat B."/>
            <person name="Howlett B.J."/>
            <person name="Kodira C."/>
            <person name="Kretschmer M."/>
            <person name="Lappartient A."/>
            <person name="Leroch M."/>
            <person name="Levis C."/>
            <person name="Mauceli E."/>
            <person name="Neuveglise C."/>
            <person name="Oeser B."/>
            <person name="Pearson M."/>
            <person name="Poulain J."/>
            <person name="Poussereau N."/>
            <person name="Quesneville H."/>
            <person name="Rascle C."/>
            <person name="Schumacher J."/>
            <person name="Segurens B."/>
            <person name="Sexton A."/>
            <person name="Silva E."/>
            <person name="Sirven C."/>
            <person name="Soanes D.M."/>
            <person name="Talbot N.J."/>
            <person name="Templeton M."/>
            <person name="Yandava C."/>
            <person name="Yarden O."/>
            <person name="Zeng Q."/>
            <person name="Rollins J.A."/>
            <person name="Lebrun M.H."/>
            <person name="Dickman M."/>
        </authorList>
    </citation>
    <scope>NUCLEOTIDE SEQUENCE [LARGE SCALE GENOMIC DNA]</scope>
    <source>
        <strain evidence="2">ATCC 18683 / 1980 / Ss-1</strain>
    </source>
</reference>
<dbReference type="GeneID" id="5490141"/>
<dbReference type="HOGENOM" id="CLU_2074541_0_0_1"/>
<protein>
    <submittedName>
        <fullName evidence="1">Uncharacterized protein</fullName>
    </submittedName>
</protein>
<evidence type="ECO:0000313" key="2">
    <source>
        <dbReference type="Proteomes" id="UP000001312"/>
    </source>
</evidence>
<dbReference type="RefSeq" id="XP_001594134.1">
    <property type="nucleotide sequence ID" value="XM_001594084.1"/>
</dbReference>
<dbReference type="EMBL" id="CH476626">
    <property type="protein sequence ID" value="EDO03085.1"/>
    <property type="molecule type" value="Genomic_DNA"/>
</dbReference>
<dbReference type="InParanoid" id="A7EJR9"/>
<organism evidence="1 2">
    <name type="scientific">Sclerotinia sclerotiorum (strain ATCC 18683 / 1980 / Ss-1)</name>
    <name type="common">White mold</name>
    <name type="synonym">Whetzelinia sclerotiorum</name>
    <dbReference type="NCBI Taxonomy" id="665079"/>
    <lineage>
        <taxon>Eukaryota</taxon>
        <taxon>Fungi</taxon>
        <taxon>Dikarya</taxon>
        <taxon>Ascomycota</taxon>
        <taxon>Pezizomycotina</taxon>
        <taxon>Leotiomycetes</taxon>
        <taxon>Helotiales</taxon>
        <taxon>Sclerotiniaceae</taxon>
        <taxon>Sclerotinia</taxon>
    </lineage>
</organism>
<proteinExistence type="predicted"/>
<sequence length="118" mass="12701">MILTTITPSIVQEQVPVSASLTLSPHRSPAKLPDAIPSGLDILLAKNNPTLQILETVLPTHNSNYKKPDPVQSPHSVLPAAAVERLNVLIYLDIAPAPAPAPTHVISKRHSNDIYLIL</sequence>
<dbReference type="AlphaFoldDB" id="A7EJR9"/>
<dbReference type="Proteomes" id="UP000001312">
    <property type="component" value="Unassembled WGS sequence"/>
</dbReference>
<keyword evidence="2" id="KW-1185">Reference proteome</keyword>
<gene>
    <name evidence="1" type="ORF">SS1G_05564</name>
</gene>
<name>A7EJR9_SCLS1</name>
<evidence type="ECO:0000313" key="1">
    <source>
        <dbReference type="EMBL" id="EDO03085.1"/>
    </source>
</evidence>
<dbReference type="KEGG" id="ssl:SS1G_05564"/>
<accession>A7EJR9</accession>